<keyword evidence="2" id="KW-0121">Carboxypeptidase</keyword>
<gene>
    <name evidence="7" type="ORF">CEPIT_LOCUS36588</name>
</gene>
<dbReference type="Proteomes" id="UP001152523">
    <property type="component" value="Unassembled WGS sequence"/>
</dbReference>
<dbReference type="PROSITE" id="PS00560">
    <property type="entry name" value="CARBOXYPEPT_SER_HIS"/>
    <property type="match status" value="1"/>
</dbReference>
<evidence type="ECO:0000256" key="6">
    <source>
        <dbReference type="SAM" id="SignalP"/>
    </source>
</evidence>
<dbReference type="GO" id="GO:0005773">
    <property type="term" value="C:vacuole"/>
    <property type="evidence" value="ECO:0007669"/>
    <property type="project" value="TreeGrafter"/>
</dbReference>
<feature type="signal peptide" evidence="6">
    <location>
        <begin position="1"/>
        <end position="21"/>
    </location>
</feature>
<accession>A0AAV0FRZ4</accession>
<dbReference type="GO" id="GO:0004185">
    <property type="term" value="F:serine-type carboxypeptidase activity"/>
    <property type="evidence" value="ECO:0007669"/>
    <property type="project" value="InterPro"/>
</dbReference>
<dbReference type="InterPro" id="IPR029058">
    <property type="entry name" value="AB_hydrolase_fold"/>
</dbReference>
<dbReference type="PRINTS" id="PR00724">
    <property type="entry name" value="CRBOXYPTASEC"/>
</dbReference>
<dbReference type="InterPro" id="IPR001563">
    <property type="entry name" value="Peptidase_S10"/>
</dbReference>
<dbReference type="Gene3D" id="3.40.50.1820">
    <property type="entry name" value="alpha/beta hydrolase"/>
    <property type="match status" value="1"/>
</dbReference>
<keyword evidence="8" id="KW-1185">Reference proteome</keyword>
<dbReference type="SUPFAM" id="SSF53474">
    <property type="entry name" value="alpha/beta-Hydrolases"/>
    <property type="match status" value="1"/>
</dbReference>
<dbReference type="EMBL" id="CAMAPF010001005">
    <property type="protein sequence ID" value="CAH9138161.1"/>
    <property type="molecule type" value="Genomic_DNA"/>
</dbReference>
<sequence>MAFLWFMIYYTLCSLFSTTISEQINSLPGQTVNVTFKQFSGYIVSDDYYGRSLFYYFVEAQSKRSPTLLPLTLWLGGAHGCSSSGNALFTENGPFRPAKDGKLILNPFSWNLVSNMLYVDSPIGTGFSFSNTDSDYTKWNHSMTVHENMKFVLKWFEKFPKYRNSDFYLAGDGSAGHLIPQLAALMLEYNQHNDAMPIKLKGIALGNPGMGTPGIDTADYLWYHGVISQELYTMLKTVCSYAKQFYEGHHGKFSKDCQIVSDKMDEELGEDFEMDSLLSPNCVPSNSVASDNIIGSPCLSQYASSYLNKREVQKAVHVNKTRLPYNWDICQGALKVEKDAYDTKNFHTLATLLKRRTRILFYSGDQDVSVPVVETRKFAQILAEQFKLVHLQKNRPWYNGFQVGGWSDAFGKLREGKNVTYLTFASVKGGSHFVPLSSPSEVLILFKSFLRPS</sequence>
<dbReference type="AlphaFoldDB" id="A0AAV0FRZ4"/>
<dbReference type="InterPro" id="IPR033124">
    <property type="entry name" value="Ser_caboxypep_his_AS"/>
</dbReference>
<keyword evidence="4" id="KW-0378">Hydrolase</keyword>
<protein>
    <submittedName>
        <fullName evidence="7">Uncharacterized protein</fullName>
    </submittedName>
</protein>
<name>A0AAV0FRZ4_9ASTE</name>
<dbReference type="Pfam" id="PF00450">
    <property type="entry name" value="Peptidase_S10"/>
    <property type="match status" value="1"/>
</dbReference>
<evidence type="ECO:0000256" key="5">
    <source>
        <dbReference type="ARBA" id="ARBA00023180"/>
    </source>
</evidence>
<keyword evidence="5" id="KW-0325">Glycoprotein</keyword>
<evidence type="ECO:0000256" key="2">
    <source>
        <dbReference type="ARBA" id="ARBA00022645"/>
    </source>
</evidence>
<keyword evidence="3" id="KW-0645">Protease</keyword>
<evidence type="ECO:0000313" key="7">
    <source>
        <dbReference type="EMBL" id="CAH9138161.1"/>
    </source>
</evidence>
<keyword evidence="6" id="KW-0732">Signal</keyword>
<evidence type="ECO:0000256" key="4">
    <source>
        <dbReference type="ARBA" id="ARBA00022801"/>
    </source>
</evidence>
<organism evidence="7 8">
    <name type="scientific">Cuscuta epithymum</name>
    <dbReference type="NCBI Taxonomy" id="186058"/>
    <lineage>
        <taxon>Eukaryota</taxon>
        <taxon>Viridiplantae</taxon>
        <taxon>Streptophyta</taxon>
        <taxon>Embryophyta</taxon>
        <taxon>Tracheophyta</taxon>
        <taxon>Spermatophyta</taxon>
        <taxon>Magnoliopsida</taxon>
        <taxon>eudicotyledons</taxon>
        <taxon>Gunneridae</taxon>
        <taxon>Pentapetalae</taxon>
        <taxon>asterids</taxon>
        <taxon>lamiids</taxon>
        <taxon>Solanales</taxon>
        <taxon>Convolvulaceae</taxon>
        <taxon>Cuscuteae</taxon>
        <taxon>Cuscuta</taxon>
        <taxon>Cuscuta subgen. Cuscuta</taxon>
    </lineage>
</organism>
<evidence type="ECO:0000313" key="8">
    <source>
        <dbReference type="Proteomes" id="UP001152523"/>
    </source>
</evidence>
<reference evidence="7" key="1">
    <citation type="submission" date="2022-07" db="EMBL/GenBank/DDBJ databases">
        <authorList>
            <person name="Macas J."/>
            <person name="Novak P."/>
            <person name="Neumann P."/>
        </authorList>
    </citation>
    <scope>NUCLEOTIDE SEQUENCE</scope>
</reference>
<dbReference type="PANTHER" id="PTHR11802:SF349">
    <property type="entry name" value="SERINE CARBOXYPEPTIDASE-LIKE 46"/>
    <property type="match status" value="1"/>
</dbReference>
<dbReference type="Gene3D" id="6.10.250.940">
    <property type="match status" value="1"/>
</dbReference>
<evidence type="ECO:0000256" key="3">
    <source>
        <dbReference type="ARBA" id="ARBA00022670"/>
    </source>
</evidence>
<evidence type="ECO:0000256" key="1">
    <source>
        <dbReference type="ARBA" id="ARBA00009431"/>
    </source>
</evidence>
<dbReference type="GO" id="GO:0006508">
    <property type="term" value="P:proteolysis"/>
    <property type="evidence" value="ECO:0007669"/>
    <property type="project" value="UniProtKB-KW"/>
</dbReference>
<comment type="similarity">
    <text evidence="1">Belongs to the peptidase S10 family.</text>
</comment>
<dbReference type="Gene3D" id="3.40.50.11320">
    <property type="match status" value="1"/>
</dbReference>
<feature type="chain" id="PRO_5043482723" evidence="6">
    <location>
        <begin position="22"/>
        <end position="453"/>
    </location>
</feature>
<comment type="caution">
    <text evidence="7">The sequence shown here is derived from an EMBL/GenBank/DDBJ whole genome shotgun (WGS) entry which is preliminary data.</text>
</comment>
<dbReference type="PANTHER" id="PTHR11802">
    <property type="entry name" value="SERINE PROTEASE FAMILY S10 SERINE CARBOXYPEPTIDASE"/>
    <property type="match status" value="1"/>
</dbReference>
<proteinExistence type="inferred from homology"/>